<evidence type="ECO:0000313" key="3">
    <source>
        <dbReference type="Proteomes" id="UP001589610"/>
    </source>
</evidence>
<proteinExistence type="predicted"/>
<accession>A0ABV5TRU7</accession>
<reference evidence="2 3" key="1">
    <citation type="submission" date="2024-09" db="EMBL/GenBank/DDBJ databases">
        <authorList>
            <person name="Sun Q."/>
            <person name="Mori K."/>
        </authorList>
    </citation>
    <scope>NUCLEOTIDE SEQUENCE [LARGE SCALE GENOMIC DNA]</scope>
    <source>
        <strain evidence="2 3">JCM 3028</strain>
    </source>
</reference>
<organism evidence="2 3">
    <name type="scientific">Streptosporangium vulgare</name>
    <dbReference type="NCBI Taxonomy" id="46190"/>
    <lineage>
        <taxon>Bacteria</taxon>
        <taxon>Bacillati</taxon>
        <taxon>Actinomycetota</taxon>
        <taxon>Actinomycetes</taxon>
        <taxon>Streptosporangiales</taxon>
        <taxon>Streptosporangiaceae</taxon>
        <taxon>Streptosporangium</taxon>
    </lineage>
</organism>
<dbReference type="Proteomes" id="UP001589610">
    <property type="component" value="Unassembled WGS sequence"/>
</dbReference>
<feature type="non-terminal residue" evidence="2">
    <location>
        <position position="1"/>
    </location>
</feature>
<feature type="region of interest" description="Disordered" evidence="1">
    <location>
        <begin position="48"/>
        <end position="81"/>
    </location>
</feature>
<keyword evidence="3" id="KW-1185">Reference proteome</keyword>
<dbReference type="RefSeq" id="WP_386163168.1">
    <property type="nucleotide sequence ID" value="NZ_JBHMBS010000039.1"/>
</dbReference>
<feature type="compositionally biased region" description="Low complexity" evidence="1">
    <location>
        <begin position="51"/>
        <end position="62"/>
    </location>
</feature>
<gene>
    <name evidence="2" type="ORF">ACFFRH_40735</name>
</gene>
<sequence length="81" mass="8969">TIGRLRERYGVRWLFVDERRTGRTSRIGDFAELRFRSGDCAVYRIPEHEVSSSAAGDPPGDDASARSSRAGRTLSPSGRLT</sequence>
<dbReference type="EMBL" id="JBHMBS010000039">
    <property type="protein sequence ID" value="MFB9681837.1"/>
    <property type="molecule type" value="Genomic_DNA"/>
</dbReference>
<comment type="caution">
    <text evidence="2">The sequence shown here is derived from an EMBL/GenBank/DDBJ whole genome shotgun (WGS) entry which is preliminary data.</text>
</comment>
<protein>
    <submittedName>
        <fullName evidence="2">Uncharacterized protein</fullName>
    </submittedName>
</protein>
<name>A0ABV5TRU7_9ACTN</name>
<evidence type="ECO:0000256" key="1">
    <source>
        <dbReference type="SAM" id="MobiDB-lite"/>
    </source>
</evidence>
<evidence type="ECO:0000313" key="2">
    <source>
        <dbReference type="EMBL" id="MFB9681837.1"/>
    </source>
</evidence>